<evidence type="ECO:0008006" key="4">
    <source>
        <dbReference type="Google" id="ProtNLM"/>
    </source>
</evidence>
<name>A0ABQ1TM38_9GAMM</name>
<keyword evidence="1" id="KW-0472">Membrane</keyword>
<sequence length="160" mass="18869">MFEIYFQSDFMGTKIGFYLTLVCSVLLILCCPNIKYWYENKLQFEKKVNFWFGFLFVFGFFVMQSLSFYCLVLKSNDIDSGNYSTVEGAIEDIQIVERNSREEAFTVDGVRFKYNDYGTENSFFANRKHDLDTIQEGRVVKIAYLREGNENLIFELSVRK</sequence>
<dbReference type="Proteomes" id="UP000638462">
    <property type="component" value="Unassembled WGS sequence"/>
</dbReference>
<evidence type="ECO:0000313" key="2">
    <source>
        <dbReference type="EMBL" id="GGE96318.1"/>
    </source>
</evidence>
<accession>A0ABQ1TM38</accession>
<reference evidence="3" key="1">
    <citation type="journal article" date="2019" name="Int. J. Syst. Evol. Microbiol.">
        <title>The Global Catalogue of Microorganisms (GCM) 10K type strain sequencing project: providing services to taxonomists for standard genome sequencing and annotation.</title>
        <authorList>
            <consortium name="The Broad Institute Genomics Platform"/>
            <consortium name="The Broad Institute Genome Sequencing Center for Infectious Disease"/>
            <person name="Wu L."/>
            <person name="Ma J."/>
        </authorList>
    </citation>
    <scope>NUCLEOTIDE SEQUENCE [LARGE SCALE GENOMIC DNA]</scope>
    <source>
        <strain evidence="3">CGMCC 1.15394</strain>
    </source>
</reference>
<comment type="caution">
    <text evidence="2">The sequence shown here is derived from an EMBL/GenBank/DDBJ whole genome shotgun (WGS) entry which is preliminary data.</text>
</comment>
<dbReference type="RefSeq" id="WP_188728891.1">
    <property type="nucleotide sequence ID" value="NZ_BMIT01000007.1"/>
</dbReference>
<feature type="transmembrane region" description="Helical" evidence="1">
    <location>
        <begin position="50"/>
        <end position="69"/>
    </location>
</feature>
<keyword evidence="1" id="KW-0812">Transmembrane</keyword>
<evidence type="ECO:0000313" key="3">
    <source>
        <dbReference type="Proteomes" id="UP000638462"/>
    </source>
</evidence>
<gene>
    <name evidence="2" type="ORF">GCM10008027_21700</name>
</gene>
<evidence type="ECO:0000256" key="1">
    <source>
        <dbReference type="SAM" id="Phobius"/>
    </source>
</evidence>
<keyword evidence="3" id="KW-1185">Reference proteome</keyword>
<feature type="transmembrane region" description="Helical" evidence="1">
    <location>
        <begin position="15"/>
        <end position="38"/>
    </location>
</feature>
<proteinExistence type="predicted"/>
<keyword evidence="1" id="KW-1133">Transmembrane helix</keyword>
<dbReference type="EMBL" id="BMIT01000007">
    <property type="protein sequence ID" value="GGE96318.1"/>
    <property type="molecule type" value="Genomic_DNA"/>
</dbReference>
<protein>
    <recommendedName>
        <fullName evidence="4">DUF3592 domain-containing protein</fullName>
    </recommendedName>
</protein>
<organism evidence="2 3">
    <name type="scientific">Pseudoalteromonas gelatinilytica</name>
    <dbReference type="NCBI Taxonomy" id="1703256"/>
    <lineage>
        <taxon>Bacteria</taxon>
        <taxon>Pseudomonadati</taxon>
        <taxon>Pseudomonadota</taxon>
        <taxon>Gammaproteobacteria</taxon>
        <taxon>Alteromonadales</taxon>
        <taxon>Pseudoalteromonadaceae</taxon>
        <taxon>Pseudoalteromonas</taxon>
    </lineage>
</organism>